<name>A0A3B0BN87_9ACTN</name>
<dbReference type="RefSeq" id="WP_120754923.1">
    <property type="nucleotide sequence ID" value="NZ_RBAM01000004.1"/>
</dbReference>
<dbReference type="InterPro" id="IPR038721">
    <property type="entry name" value="IS701-like_DDE_dom"/>
</dbReference>
<protein>
    <submittedName>
        <fullName evidence="3">Transposase</fullName>
    </submittedName>
</protein>
<dbReference type="EMBL" id="RBAM01000004">
    <property type="protein sequence ID" value="RKN74400.1"/>
    <property type="molecule type" value="Genomic_DNA"/>
</dbReference>
<feature type="region of interest" description="Disordered" evidence="1">
    <location>
        <begin position="1"/>
        <end position="35"/>
    </location>
</feature>
<evidence type="ECO:0000259" key="2">
    <source>
        <dbReference type="Pfam" id="PF13546"/>
    </source>
</evidence>
<reference evidence="3 4" key="1">
    <citation type="journal article" date="2015" name="Antonie Van Leeuwenhoek">
        <title>Streptomyces klenkii sp. nov., isolated from deep marine sediment.</title>
        <authorList>
            <person name="Veyisoglu A."/>
            <person name="Sahin N."/>
        </authorList>
    </citation>
    <scope>NUCLEOTIDE SEQUENCE [LARGE SCALE GENOMIC DNA]</scope>
    <source>
        <strain evidence="3 4">KCTC 29202</strain>
    </source>
</reference>
<keyword evidence="4" id="KW-1185">Reference proteome</keyword>
<dbReference type="OrthoDB" id="3657225at2"/>
<organism evidence="3 4">
    <name type="scientific">Streptomyces klenkii</name>
    <dbReference type="NCBI Taxonomy" id="1420899"/>
    <lineage>
        <taxon>Bacteria</taxon>
        <taxon>Bacillati</taxon>
        <taxon>Actinomycetota</taxon>
        <taxon>Actinomycetes</taxon>
        <taxon>Kitasatosporales</taxon>
        <taxon>Streptomycetaceae</taxon>
        <taxon>Streptomyces</taxon>
    </lineage>
</organism>
<evidence type="ECO:0000313" key="3">
    <source>
        <dbReference type="EMBL" id="RKN74400.1"/>
    </source>
</evidence>
<gene>
    <name evidence="3" type="ORF">D7231_11015</name>
</gene>
<accession>A0A3B0BN87</accession>
<dbReference type="Proteomes" id="UP000270343">
    <property type="component" value="Unassembled WGS sequence"/>
</dbReference>
<proteinExistence type="predicted"/>
<feature type="compositionally biased region" description="Low complexity" evidence="1">
    <location>
        <begin position="17"/>
        <end position="27"/>
    </location>
</feature>
<sequence>MAVRSAQSGRAPGGTAAGRVPGRTAAGRGPGGTASLADGWDVEPELFASLARHDQRRMAEQYVRGLLAAEGRKTLRNVAEQIGGKALQQSVHHFITASSWNWAPVRSALARLADEAVRPQAWVVNSTVIPKAGIHSVGVDQQFLPHLGQTVNGQRAFGAWSASERISVPFNWSLVLSRSWLEDPARRSRANIPAASRVASLEEHAGSVALEAAEAWGLRRRPVVVDVEGLDAGATAGRFARAGASLILRIDGATPLRVDGSLLQGYSDKEVPALNLISSMKRMRRQVEWSDAVGGRLHLGVVSAIPVLLACRVPGGGSGAVHHRPMLLMGDWRSSDRWPSRLWLTDSRRLPLTTLLRLTRLTDVVERDFAEISEQTGVRDFAGRSFQGWHRHITLASVAHLVAARAGARGFPARRRRAAGSVTPLCA</sequence>
<evidence type="ECO:0000256" key="1">
    <source>
        <dbReference type="SAM" id="MobiDB-lite"/>
    </source>
</evidence>
<dbReference type="InterPro" id="IPR039365">
    <property type="entry name" value="IS701-like"/>
</dbReference>
<dbReference type="PANTHER" id="PTHR33627:SF1">
    <property type="entry name" value="TRANSPOSASE"/>
    <property type="match status" value="1"/>
</dbReference>
<comment type="caution">
    <text evidence="3">The sequence shown here is derived from an EMBL/GenBank/DDBJ whole genome shotgun (WGS) entry which is preliminary data.</text>
</comment>
<dbReference type="AlphaFoldDB" id="A0A3B0BN87"/>
<feature type="domain" description="Transposase IS701-like DDE" evidence="2">
    <location>
        <begin position="45"/>
        <end position="256"/>
    </location>
</feature>
<dbReference type="PANTHER" id="PTHR33627">
    <property type="entry name" value="TRANSPOSASE"/>
    <property type="match status" value="1"/>
</dbReference>
<dbReference type="Pfam" id="PF13546">
    <property type="entry name" value="DDE_5"/>
    <property type="match status" value="1"/>
</dbReference>
<evidence type="ECO:0000313" key="4">
    <source>
        <dbReference type="Proteomes" id="UP000270343"/>
    </source>
</evidence>